<feature type="non-terminal residue" evidence="2">
    <location>
        <position position="1"/>
    </location>
</feature>
<dbReference type="PANTHER" id="PTHR10672:SF4">
    <property type="entry name" value="ALPHA-ADDUCIN"/>
    <property type="match status" value="1"/>
</dbReference>
<gene>
    <name evidence="2" type="ORF">M9458_042810</name>
</gene>
<organism evidence="2 3">
    <name type="scientific">Cirrhinus mrigala</name>
    <name type="common">Mrigala</name>
    <dbReference type="NCBI Taxonomy" id="683832"/>
    <lineage>
        <taxon>Eukaryota</taxon>
        <taxon>Metazoa</taxon>
        <taxon>Chordata</taxon>
        <taxon>Craniata</taxon>
        <taxon>Vertebrata</taxon>
        <taxon>Euteleostomi</taxon>
        <taxon>Actinopterygii</taxon>
        <taxon>Neopterygii</taxon>
        <taxon>Teleostei</taxon>
        <taxon>Ostariophysi</taxon>
        <taxon>Cypriniformes</taxon>
        <taxon>Cyprinidae</taxon>
        <taxon>Labeoninae</taxon>
        <taxon>Labeonini</taxon>
        <taxon>Cirrhinus</taxon>
    </lineage>
</organism>
<evidence type="ECO:0000313" key="3">
    <source>
        <dbReference type="Proteomes" id="UP001529510"/>
    </source>
</evidence>
<dbReference type="Proteomes" id="UP001529510">
    <property type="component" value="Unassembled WGS sequence"/>
</dbReference>
<reference evidence="2 3" key="1">
    <citation type="submission" date="2024-05" db="EMBL/GenBank/DDBJ databases">
        <title>Genome sequencing and assembly of Indian major carp, Cirrhinus mrigala (Hamilton, 1822).</title>
        <authorList>
            <person name="Mohindra V."/>
            <person name="Chowdhury L.M."/>
            <person name="Lal K."/>
            <person name="Jena J.K."/>
        </authorList>
    </citation>
    <scope>NUCLEOTIDE SEQUENCE [LARGE SCALE GENOMIC DNA]</scope>
    <source>
        <strain evidence="2">CM1030</strain>
        <tissue evidence="2">Blood</tissue>
    </source>
</reference>
<name>A0ABD0NN83_CIRMR</name>
<comment type="caution">
    <text evidence="2">The sequence shown here is derived from an EMBL/GenBank/DDBJ whole genome shotgun (WGS) entry which is preliminary data.</text>
</comment>
<dbReference type="AlphaFoldDB" id="A0ABD0NN83"/>
<evidence type="ECO:0000256" key="1">
    <source>
        <dbReference type="SAM" id="MobiDB-lite"/>
    </source>
</evidence>
<dbReference type="PANTHER" id="PTHR10672">
    <property type="entry name" value="ADDUCIN"/>
    <property type="match status" value="1"/>
</dbReference>
<proteinExistence type="predicted"/>
<protein>
    <submittedName>
        <fullName evidence="2">Uncharacterized protein</fullName>
    </submittedName>
</protein>
<feature type="region of interest" description="Disordered" evidence="1">
    <location>
        <begin position="16"/>
        <end position="85"/>
    </location>
</feature>
<accession>A0ABD0NN83</accession>
<feature type="non-terminal residue" evidence="2">
    <location>
        <position position="85"/>
    </location>
</feature>
<sequence length="85" mass="9412">GYRTGYPYRCPALRDKAKKYSDVEIPPSATGYSYAEDSDSGARSPLKHSFQRQQRDKTRWLAAGRPDESAEEGQDGSGSPKAKTK</sequence>
<dbReference type="InterPro" id="IPR051017">
    <property type="entry name" value="Aldolase-II_Adducin_sf"/>
</dbReference>
<dbReference type="EMBL" id="JAMKFB020000021">
    <property type="protein sequence ID" value="KAL0163414.1"/>
    <property type="molecule type" value="Genomic_DNA"/>
</dbReference>
<evidence type="ECO:0000313" key="2">
    <source>
        <dbReference type="EMBL" id="KAL0163414.1"/>
    </source>
</evidence>
<keyword evidence="3" id="KW-1185">Reference proteome</keyword>